<evidence type="ECO:0000313" key="3">
    <source>
        <dbReference type="EMBL" id="CAG8761916.1"/>
    </source>
</evidence>
<evidence type="ECO:0000313" key="4">
    <source>
        <dbReference type="Proteomes" id="UP000789570"/>
    </source>
</evidence>
<comment type="caution">
    <text evidence="3">The sequence shown here is derived from an EMBL/GenBank/DDBJ whole genome shotgun (WGS) entry which is preliminary data.</text>
</comment>
<reference evidence="3" key="1">
    <citation type="submission" date="2021-06" db="EMBL/GenBank/DDBJ databases">
        <authorList>
            <person name="Kallberg Y."/>
            <person name="Tangrot J."/>
            <person name="Rosling A."/>
        </authorList>
    </citation>
    <scope>NUCLEOTIDE SEQUENCE</scope>
    <source>
        <strain evidence="3">UK204</strain>
    </source>
</reference>
<name>A0A9N9NQW3_9GLOM</name>
<feature type="region of interest" description="Disordered" evidence="2">
    <location>
        <begin position="1"/>
        <end position="44"/>
    </location>
</feature>
<proteinExistence type="predicted"/>
<accession>A0A9N9NQW3</accession>
<feature type="coiled-coil region" evidence="1">
    <location>
        <begin position="234"/>
        <end position="296"/>
    </location>
</feature>
<sequence length="297" mass="34612">LKSLTQRERDIQESFNEAKSTIQKRDNELENLKKQQLEEEDKRNKSLGLLKKTQQKILILEKEKKDLSDEVERLIDAARIAEQNSNSNIKQEITRFNKELTTKSTQITQLETLNEKLTTEKEKLFDQLQVKQAEFESSQSLLENLKHRSAELTHQLKEIEERSLTLEEELTSLKRLYKDKSRENEALSIKVEELDKGAMEKFDSLRKQVETYRQGKDKAELDLIEVKRTIESQIQDMTNQLTAKDQAAKRLETQLEEKNNSIKSIQEENQSLKQGMLDIEAKMSNLSSKVSNADEKS</sequence>
<dbReference type="AlphaFoldDB" id="A0A9N9NQW3"/>
<feature type="compositionally biased region" description="Basic and acidic residues" evidence="2">
    <location>
        <begin position="1"/>
        <end position="12"/>
    </location>
</feature>
<feature type="non-terminal residue" evidence="3">
    <location>
        <position position="297"/>
    </location>
</feature>
<evidence type="ECO:0000256" key="2">
    <source>
        <dbReference type="SAM" id="MobiDB-lite"/>
    </source>
</evidence>
<gene>
    <name evidence="3" type="ORF">FCALED_LOCUS16987</name>
</gene>
<keyword evidence="4" id="KW-1185">Reference proteome</keyword>
<protein>
    <submittedName>
        <fullName evidence="3">11848_t:CDS:1</fullName>
    </submittedName>
</protein>
<dbReference type="EMBL" id="CAJVPQ010023038">
    <property type="protein sequence ID" value="CAG8761916.1"/>
    <property type="molecule type" value="Genomic_DNA"/>
</dbReference>
<feature type="compositionally biased region" description="Basic and acidic residues" evidence="2">
    <location>
        <begin position="23"/>
        <end position="44"/>
    </location>
</feature>
<evidence type="ECO:0000256" key="1">
    <source>
        <dbReference type="SAM" id="Coils"/>
    </source>
</evidence>
<dbReference type="Proteomes" id="UP000789570">
    <property type="component" value="Unassembled WGS sequence"/>
</dbReference>
<keyword evidence="1" id="KW-0175">Coiled coil</keyword>
<dbReference type="OrthoDB" id="1926336at2759"/>
<organism evidence="3 4">
    <name type="scientific">Funneliformis caledonium</name>
    <dbReference type="NCBI Taxonomy" id="1117310"/>
    <lineage>
        <taxon>Eukaryota</taxon>
        <taxon>Fungi</taxon>
        <taxon>Fungi incertae sedis</taxon>
        <taxon>Mucoromycota</taxon>
        <taxon>Glomeromycotina</taxon>
        <taxon>Glomeromycetes</taxon>
        <taxon>Glomerales</taxon>
        <taxon>Glomeraceae</taxon>
        <taxon>Funneliformis</taxon>
    </lineage>
</organism>
<feature type="non-terminal residue" evidence="3">
    <location>
        <position position="1"/>
    </location>
</feature>